<feature type="region of interest" description="Disordered" evidence="1">
    <location>
        <begin position="35"/>
        <end position="101"/>
    </location>
</feature>
<sequence length="101" mass="11090">MAAAPTKHMLHCEIMFQAVFNALCVAFTSAVTMEASSSVPTACNSPRLRAKKSKHPTQPAPVVKPTRRSPTRRHPARRRSCRSHLPACGSSTQADQRSTEY</sequence>
<evidence type="ECO:0000313" key="3">
    <source>
        <dbReference type="EMBL" id="CAH2315224.1"/>
    </source>
</evidence>
<accession>A0AAD1SZ27</accession>
<protein>
    <recommendedName>
        <fullName evidence="5">Secreted protein</fullName>
    </recommendedName>
</protein>
<evidence type="ECO:0000256" key="1">
    <source>
        <dbReference type="SAM" id="MobiDB-lite"/>
    </source>
</evidence>
<feature type="chain" id="PRO_5042140336" description="Secreted protein" evidence="2">
    <location>
        <begin position="31"/>
        <end position="101"/>
    </location>
</feature>
<keyword evidence="2" id="KW-0732">Signal</keyword>
<proteinExistence type="predicted"/>
<feature type="compositionally biased region" description="Basic residues" evidence="1">
    <location>
        <begin position="65"/>
        <end position="82"/>
    </location>
</feature>
<evidence type="ECO:0008006" key="5">
    <source>
        <dbReference type="Google" id="ProtNLM"/>
    </source>
</evidence>
<dbReference type="EMBL" id="OW240920">
    <property type="protein sequence ID" value="CAH2315224.1"/>
    <property type="molecule type" value="Genomic_DNA"/>
</dbReference>
<dbReference type="AlphaFoldDB" id="A0AAD1SZ27"/>
<feature type="compositionally biased region" description="Polar residues" evidence="1">
    <location>
        <begin position="89"/>
        <end position="101"/>
    </location>
</feature>
<evidence type="ECO:0000256" key="2">
    <source>
        <dbReference type="SAM" id="SignalP"/>
    </source>
</evidence>
<keyword evidence="4" id="KW-1185">Reference proteome</keyword>
<feature type="signal peptide" evidence="2">
    <location>
        <begin position="1"/>
        <end position="30"/>
    </location>
</feature>
<dbReference type="Proteomes" id="UP001295444">
    <property type="component" value="Chromosome 09"/>
</dbReference>
<evidence type="ECO:0000313" key="4">
    <source>
        <dbReference type="Proteomes" id="UP001295444"/>
    </source>
</evidence>
<reference evidence="3" key="1">
    <citation type="submission" date="2022-03" db="EMBL/GenBank/DDBJ databases">
        <authorList>
            <person name="Alioto T."/>
            <person name="Alioto T."/>
            <person name="Gomez Garrido J."/>
        </authorList>
    </citation>
    <scope>NUCLEOTIDE SEQUENCE</scope>
</reference>
<gene>
    <name evidence="3" type="ORF">PECUL_23A043633</name>
</gene>
<feature type="compositionally biased region" description="Polar residues" evidence="1">
    <location>
        <begin position="35"/>
        <end position="44"/>
    </location>
</feature>
<organism evidence="3 4">
    <name type="scientific">Pelobates cultripes</name>
    <name type="common">Western spadefoot toad</name>
    <dbReference type="NCBI Taxonomy" id="61616"/>
    <lineage>
        <taxon>Eukaryota</taxon>
        <taxon>Metazoa</taxon>
        <taxon>Chordata</taxon>
        <taxon>Craniata</taxon>
        <taxon>Vertebrata</taxon>
        <taxon>Euteleostomi</taxon>
        <taxon>Amphibia</taxon>
        <taxon>Batrachia</taxon>
        <taxon>Anura</taxon>
        <taxon>Pelobatoidea</taxon>
        <taxon>Pelobatidae</taxon>
        <taxon>Pelobates</taxon>
    </lineage>
</organism>
<name>A0AAD1SZ27_PELCU</name>